<evidence type="ECO:0000256" key="13">
    <source>
        <dbReference type="ARBA" id="ARBA00023136"/>
    </source>
</evidence>
<dbReference type="InterPro" id="IPR001789">
    <property type="entry name" value="Sig_transdc_resp-reg_receiver"/>
</dbReference>
<dbReference type="SMART" id="SM00388">
    <property type="entry name" value="HisKA"/>
    <property type="match status" value="1"/>
</dbReference>
<comment type="caution">
    <text evidence="21">The sequence shown here is derived from an EMBL/GenBank/DDBJ whole genome shotgun (WGS) entry which is preliminary data.</text>
</comment>
<dbReference type="InterPro" id="IPR004358">
    <property type="entry name" value="Sig_transdc_His_kin-like_C"/>
</dbReference>
<dbReference type="CDD" id="cd16922">
    <property type="entry name" value="HATPase_EvgS-ArcB-TorS-like"/>
    <property type="match status" value="1"/>
</dbReference>
<dbReference type="Gene3D" id="3.30.450.20">
    <property type="entry name" value="PAS domain"/>
    <property type="match status" value="1"/>
</dbReference>
<dbReference type="Gene3D" id="1.20.120.160">
    <property type="entry name" value="HPT domain"/>
    <property type="match status" value="1"/>
</dbReference>
<dbReference type="CDD" id="cd00082">
    <property type="entry name" value="HisKA"/>
    <property type="match status" value="1"/>
</dbReference>
<dbReference type="PANTHER" id="PTHR45339">
    <property type="entry name" value="HYBRID SIGNAL TRANSDUCTION HISTIDINE KINASE J"/>
    <property type="match status" value="1"/>
</dbReference>
<evidence type="ECO:0000256" key="15">
    <source>
        <dbReference type="PROSITE-ProRule" id="PRU00169"/>
    </source>
</evidence>
<dbReference type="SMART" id="SM00091">
    <property type="entry name" value="PAS"/>
    <property type="match status" value="1"/>
</dbReference>
<reference evidence="21 22" key="1">
    <citation type="submission" date="2024-09" db="EMBL/GenBank/DDBJ databases">
        <title>Draft genome sequence of Candidatus Magnetaquicoccaceae bacterium FCR-1.</title>
        <authorList>
            <person name="Shimoshige H."/>
            <person name="Shimamura S."/>
            <person name="Taoka A."/>
            <person name="Kobayashi H."/>
            <person name="Maekawa T."/>
        </authorList>
    </citation>
    <scope>NUCLEOTIDE SEQUENCE [LARGE SCALE GENOMIC DNA]</scope>
    <source>
        <strain evidence="21 22">FCR-1</strain>
    </source>
</reference>
<dbReference type="SUPFAM" id="SSF47384">
    <property type="entry name" value="Homodimeric domain of signal transducing histidine kinase"/>
    <property type="match status" value="1"/>
</dbReference>
<sequence>MKKRLRQFSPTNGRPARKGLFARKRPVKLGLLSPLSGVAAIYGDELVLAARIAVMEVNEQGGVLGRPLHLIIEDDGCHPEMAVRAGERLIDQHGCVALVGNLLSNARIAVTYRVAESRRVPLLNFSFYEGSIFSRYFFHFAALPNQQIDRMIPWMKERYGLRMFFAGNGYEWPRGSIAAAKEVLLRIGGTVSGEEYLPISLTHEQIDRLLHQLMESGADVFVPYFVGSDQMRLLTRFSTLGLKNRIAVVMGHFDERMASHLPPEVRQGFYASNTYFMSLKTKDNIDFLNRLSRMPRVRGIWPDGNGIVTHFGEGVYLCVKAFAQAVNQVGELGVESLVEALENVSISSPQGTVRMDPETHHARVQTFLTRCDAAGRFELIREFGPVDPVIPEKYVMHQVDVPLVCRDDQRLQALMLENMTEGVCLVRASDAAIVYVNRGFERLFGYARGEILERNIEVIYEPVHDDSVSEVRRIATCLLHKGEWVGETRNIRKDGTPFWGYVSITSLTHPVHGELWMVILQDISERKRNEEALRGYKDTLEEQVRLRTLALERARDDAEAAARAKESFLFNMSHEIRTPMNGVLGMADLILETSLTEQQRHYVNTIHRSGRLLLRIINDILDFAKIRSGQFHLEIIYFSLNDVLKHIRELFEQQASAKGLHFRFQVRASLPEGLLGDPYRLDQILFNLLGNAVKFTETGSITLSVEVEEEREVDLVLRFLIADSGIGISPEYLERIFQSFSQEDSSVARRFGGSGLGLAISRQLVLLMNGRLWVESAPGVGSTFGFTARFGKMHPGIIPRSVDWNRLDEPDSRESGVFLGGLEGRILLVEDNVVNQEVALAALRLFGCEVTVEDNGLSALERLKSAPEQFDLILMDCEMPIMDGFETTRRVRQWELAHARPPMPIVALTAHVLQESRQKCLASGMNDHLRKPFSLGELGAMVRHWLPPVVRGEPVGDPEPTQALQSGDTGGVLDDVALERIMTLARKGDSTLPRRMVAHYMEQTRALLGTLSEAVAKGDGEAVRVAAHSLKSSSLTMGVVGLAAMGREMEANHSDLERVGRCVAACARLYDQAGEALNAVCGG</sequence>
<keyword evidence="8" id="KW-0732">Signal</keyword>
<proteinExistence type="inferred from homology"/>
<dbReference type="SUPFAM" id="SSF53822">
    <property type="entry name" value="Periplasmic binding protein-like I"/>
    <property type="match status" value="1"/>
</dbReference>
<evidence type="ECO:0000256" key="6">
    <source>
        <dbReference type="ARBA" id="ARBA00022553"/>
    </source>
</evidence>
<evidence type="ECO:0000256" key="9">
    <source>
        <dbReference type="ARBA" id="ARBA00022741"/>
    </source>
</evidence>
<dbReference type="GO" id="GO:0004673">
    <property type="term" value="F:protein histidine kinase activity"/>
    <property type="evidence" value="ECO:0007669"/>
    <property type="project" value="UniProtKB-EC"/>
</dbReference>
<evidence type="ECO:0000256" key="14">
    <source>
        <dbReference type="PROSITE-ProRule" id="PRU00110"/>
    </source>
</evidence>
<dbReference type="SUPFAM" id="SSF55785">
    <property type="entry name" value="PYP-like sensor domain (PAS domain)"/>
    <property type="match status" value="1"/>
</dbReference>
<keyword evidence="6 15" id="KW-0597">Phosphoprotein</keyword>
<feature type="domain" description="Histidine kinase" evidence="16">
    <location>
        <begin position="571"/>
        <end position="792"/>
    </location>
</feature>
<dbReference type="PROSITE" id="PS50110">
    <property type="entry name" value="RESPONSE_REGULATORY"/>
    <property type="match status" value="1"/>
</dbReference>
<dbReference type="Pfam" id="PF02518">
    <property type="entry name" value="HATPase_c"/>
    <property type="match status" value="1"/>
</dbReference>
<evidence type="ECO:0000256" key="12">
    <source>
        <dbReference type="ARBA" id="ARBA00023012"/>
    </source>
</evidence>
<dbReference type="SMART" id="SM00448">
    <property type="entry name" value="REC"/>
    <property type="match status" value="1"/>
</dbReference>
<dbReference type="PRINTS" id="PR00344">
    <property type="entry name" value="BCTRLSENSOR"/>
</dbReference>
<dbReference type="CDD" id="cd17546">
    <property type="entry name" value="REC_hyHK_CKI1_RcsC-like"/>
    <property type="match status" value="1"/>
</dbReference>
<dbReference type="PROSITE" id="PS50894">
    <property type="entry name" value="HPT"/>
    <property type="match status" value="1"/>
</dbReference>
<dbReference type="InterPro" id="IPR001610">
    <property type="entry name" value="PAC"/>
</dbReference>
<dbReference type="Pfam" id="PF00072">
    <property type="entry name" value="Response_reg"/>
    <property type="match status" value="1"/>
</dbReference>
<feature type="domain" description="Response regulatory" evidence="17">
    <location>
        <begin position="825"/>
        <end position="946"/>
    </location>
</feature>
<dbReference type="Proteomes" id="UP001628193">
    <property type="component" value="Unassembled WGS sequence"/>
</dbReference>
<comment type="catalytic activity">
    <reaction evidence="1">
        <text>ATP + protein L-histidine = ADP + protein N-phospho-L-histidine.</text>
        <dbReference type="EC" id="2.7.13.3"/>
    </reaction>
</comment>
<keyword evidence="9" id="KW-0547">Nucleotide-binding</keyword>
<dbReference type="InterPro" id="IPR011006">
    <property type="entry name" value="CheY-like_superfamily"/>
</dbReference>
<dbReference type="InterPro" id="IPR000700">
    <property type="entry name" value="PAS-assoc_C"/>
</dbReference>
<dbReference type="SMART" id="SM00086">
    <property type="entry name" value="PAC"/>
    <property type="match status" value="1"/>
</dbReference>
<evidence type="ECO:0000256" key="1">
    <source>
        <dbReference type="ARBA" id="ARBA00000085"/>
    </source>
</evidence>
<evidence type="ECO:0000313" key="22">
    <source>
        <dbReference type="Proteomes" id="UP001628193"/>
    </source>
</evidence>
<dbReference type="Pfam" id="PF13426">
    <property type="entry name" value="PAS_9"/>
    <property type="match status" value="1"/>
</dbReference>
<dbReference type="InterPro" id="IPR028081">
    <property type="entry name" value="Leu-bd"/>
</dbReference>
<keyword evidence="7" id="KW-0812">Transmembrane</keyword>
<dbReference type="SMART" id="SM00387">
    <property type="entry name" value="HATPase_c"/>
    <property type="match status" value="1"/>
</dbReference>
<dbReference type="SUPFAM" id="SSF55874">
    <property type="entry name" value="ATPase domain of HSP90 chaperone/DNA topoisomerase II/histidine kinase"/>
    <property type="match status" value="1"/>
</dbReference>
<dbReference type="PROSITE" id="PS50109">
    <property type="entry name" value="HIS_KIN"/>
    <property type="match status" value="1"/>
</dbReference>
<keyword evidence="13" id="KW-0472">Membrane</keyword>
<evidence type="ECO:0000256" key="10">
    <source>
        <dbReference type="ARBA" id="ARBA00022840"/>
    </source>
</evidence>
<evidence type="ECO:0000256" key="2">
    <source>
        <dbReference type="ARBA" id="ARBA00004651"/>
    </source>
</evidence>
<evidence type="ECO:0000256" key="3">
    <source>
        <dbReference type="ARBA" id="ARBA00010062"/>
    </source>
</evidence>
<feature type="domain" description="PAC" evidence="19">
    <location>
        <begin position="484"/>
        <end position="535"/>
    </location>
</feature>
<evidence type="ECO:0000259" key="20">
    <source>
        <dbReference type="PROSITE" id="PS50894"/>
    </source>
</evidence>
<keyword evidence="11" id="KW-1133">Transmembrane helix</keyword>
<evidence type="ECO:0000259" key="18">
    <source>
        <dbReference type="PROSITE" id="PS50112"/>
    </source>
</evidence>
<dbReference type="Pfam" id="PF13458">
    <property type="entry name" value="Peripla_BP_6"/>
    <property type="match status" value="1"/>
</dbReference>
<evidence type="ECO:0000313" key="21">
    <source>
        <dbReference type="EMBL" id="GAB0056962.1"/>
    </source>
</evidence>
<evidence type="ECO:0000256" key="7">
    <source>
        <dbReference type="ARBA" id="ARBA00022692"/>
    </source>
</evidence>
<dbReference type="PROSITE" id="PS50112">
    <property type="entry name" value="PAS"/>
    <property type="match status" value="1"/>
</dbReference>
<dbReference type="InterPro" id="IPR035965">
    <property type="entry name" value="PAS-like_dom_sf"/>
</dbReference>
<dbReference type="SUPFAM" id="SSF47226">
    <property type="entry name" value="Histidine-containing phosphotransfer domain, HPT domain"/>
    <property type="match status" value="1"/>
</dbReference>
<dbReference type="InterPro" id="IPR028082">
    <property type="entry name" value="Peripla_BP_I"/>
</dbReference>
<keyword evidence="21" id="KW-0418">Kinase</keyword>
<dbReference type="InterPro" id="IPR000014">
    <property type="entry name" value="PAS"/>
</dbReference>
<dbReference type="SUPFAM" id="SSF52172">
    <property type="entry name" value="CheY-like"/>
    <property type="match status" value="1"/>
</dbReference>
<feature type="modified residue" description="Phosphohistidine" evidence="14">
    <location>
        <position position="1028"/>
    </location>
</feature>
<feature type="modified residue" description="4-aspartylphosphate" evidence="15">
    <location>
        <position position="876"/>
    </location>
</feature>
<dbReference type="EC" id="2.7.13.3" evidence="4"/>
<dbReference type="CDD" id="cd00130">
    <property type="entry name" value="PAS"/>
    <property type="match status" value="1"/>
</dbReference>
<evidence type="ECO:0000259" key="16">
    <source>
        <dbReference type="PROSITE" id="PS50109"/>
    </source>
</evidence>
<keyword evidence="5" id="KW-1003">Cell membrane</keyword>
<dbReference type="InterPro" id="IPR003661">
    <property type="entry name" value="HisK_dim/P_dom"/>
</dbReference>
<evidence type="ECO:0000256" key="4">
    <source>
        <dbReference type="ARBA" id="ARBA00012438"/>
    </source>
</evidence>
<gene>
    <name evidence="21" type="primary">rcsC_31</name>
    <name evidence="21" type="ORF">SIID45300_01280</name>
</gene>
<name>A0ABQ0C7U9_9PROT</name>
<feature type="domain" description="PAS" evidence="18">
    <location>
        <begin position="408"/>
        <end position="482"/>
    </location>
</feature>
<keyword evidence="22" id="KW-1185">Reference proteome</keyword>
<evidence type="ECO:0000256" key="8">
    <source>
        <dbReference type="ARBA" id="ARBA00022729"/>
    </source>
</evidence>
<keyword evidence="12" id="KW-0902">Two-component regulatory system</keyword>
<dbReference type="Pfam" id="PF01627">
    <property type="entry name" value="Hpt"/>
    <property type="match status" value="1"/>
</dbReference>
<dbReference type="InterPro" id="IPR036641">
    <property type="entry name" value="HPT_dom_sf"/>
</dbReference>
<dbReference type="EMBL" id="BAAFGK010000004">
    <property type="protein sequence ID" value="GAB0056962.1"/>
    <property type="molecule type" value="Genomic_DNA"/>
</dbReference>
<evidence type="ECO:0000259" key="17">
    <source>
        <dbReference type="PROSITE" id="PS50110"/>
    </source>
</evidence>
<dbReference type="InterPro" id="IPR036890">
    <property type="entry name" value="HATPase_C_sf"/>
</dbReference>
<dbReference type="Gene3D" id="1.10.287.130">
    <property type="match status" value="1"/>
</dbReference>
<evidence type="ECO:0000256" key="5">
    <source>
        <dbReference type="ARBA" id="ARBA00022475"/>
    </source>
</evidence>
<dbReference type="PANTHER" id="PTHR45339:SF1">
    <property type="entry name" value="HYBRID SIGNAL TRANSDUCTION HISTIDINE KINASE J"/>
    <property type="match status" value="1"/>
</dbReference>
<dbReference type="InterPro" id="IPR003594">
    <property type="entry name" value="HATPase_dom"/>
</dbReference>
<dbReference type="CDD" id="cd06331">
    <property type="entry name" value="PBP1_AmiC-like"/>
    <property type="match status" value="1"/>
</dbReference>
<dbReference type="Pfam" id="PF00512">
    <property type="entry name" value="HisKA"/>
    <property type="match status" value="1"/>
</dbReference>
<dbReference type="InterPro" id="IPR005467">
    <property type="entry name" value="His_kinase_dom"/>
</dbReference>
<evidence type="ECO:0000259" key="19">
    <source>
        <dbReference type="PROSITE" id="PS50113"/>
    </source>
</evidence>
<protein>
    <recommendedName>
        <fullName evidence="4">histidine kinase</fullName>
        <ecNumber evidence="4">2.7.13.3</ecNumber>
    </recommendedName>
</protein>
<dbReference type="Gene3D" id="3.40.50.2300">
    <property type="match status" value="3"/>
</dbReference>
<feature type="domain" description="HPt" evidence="20">
    <location>
        <begin position="989"/>
        <end position="1083"/>
    </location>
</feature>
<evidence type="ECO:0000256" key="11">
    <source>
        <dbReference type="ARBA" id="ARBA00022989"/>
    </source>
</evidence>
<organism evidence="21 22">
    <name type="scientific">Candidatus Magnetaquiglobus chichijimensis</name>
    <dbReference type="NCBI Taxonomy" id="3141448"/>
    <lineage>
        <taxon>Bacteria</taxon>
        <taxon>Pseudomonadati</taxon>
        <taxon>Pseudomonadota</taxon>
        <taxon>Magnetococcia</taxon>
        <taxon>Magnetococcales</taxon>
        <taxon>Candidatus Magnetaquicoccaceae</taxon>
        <taxon>Candidatus Magnetaquiglobus</taxon>
    </lineage>
</organism>
<dbReference type="PROSITE" id="PS50113">
    <property type="entry name" value="PAC"/>
    <property type="match status" value="1"/>
</dbReference>
<comment type="similarity">
    <text evidence="3">Belongs to the leucine-binding protein family.</text>
</comment>
<comment type="subcellular location">
    <subcellularLocation>
        <location evidence="2">Cell membrane</location>
        <topology evidence="2">Multi-pass membrane protein</topology>
    </subcellularLocation>
</comment>
<dbReference type="InterPro" id="IPR008207">
    <property type="entry name" value="Sig_transdc_His_kin_Hpt_dom"/>
</dbReference>
<keyword evidence="21" id="KW-0808">Transferase</keyword>
<dbReference type="NCBIfam" id="TIGR00229">
    <property type="entry name" value="sensory_box"/>
    <property type="match status" value="1"/>
</dbReference>
<dbReference type="Gene3D" id="3.30.565.10">
    <property type="entry name" value="Histidine kinase-like ATPase, C-terminal domain"/>
    <property type="match status" value="1"/>
</dbReference>
<accession>A0ABQ0C7U9</accession>
<keyword evidence="10" id="KW-0067">ATP-binding</keyword>
<dbReference type="InterPro" id="IPR036097">
    <property type="entry name" value="HisK_dim/P_sf"/>
</dbReference>